<evidence type="ECO:0000256" key="1">
    <source>
        <dbReference type="ARBA" id="ARBA00004651"/>
    </source>
</evidence>
<reference evidence="10 11" key="1">
    <citation type="journal article" date="2011" name="Front. Microbiol.">
        <title>Genomic signatures of strain selection and enhancement in Bacillus atrophaeus var. globigii, a historical biowarfare simulant.</title>
        <authorList>
            <person name="Gibbons H.S."/>
            <person name="Broomall S.M."/>
            <person name="McNew L.A."/>
            <person name="Daligault H."/>
            <person name="Chapman C."/>
            <person name="Bruce D."/>
            <person name="Karavis M."/>
            <person name="Krepps M."/>
            <person name="McGregor P.A."/>
            <person name="Hong C."/>
            <person name="Park K.H."/>
            <person name="Akmal A."/>
            <person name="Feldman A."/>
            <person name="Lin J.S."/>
            <person name="Chang W.E."/>
            <person name="Higgs B.W."/>
            <person name="Demirev P."/>
            <person name="Lindquist J."/>
            <person name="Liem A."/>
            <person name="Fochler E."/>
            <person name="Read T.D."/>
            <person name="Tapia R."/>
            <person name="Johnson S."/>
            <person name="Bishop-Lilly K.A."/>
            <person name="Detter C."/>
            <person name="Han C."/>
            <person name="Sozhamannan S."/>
            <person name="Rosenzweig C.N."/>
            <person name="Skowronski E.W."/>
        </authorList>
    </citation>
    <scope>NUCLEOTIDE SEQUENCE [LARGE SCALE GENOMIC DNA]</scope>
    <source>
        <strain evidence="10 11">AK5</strain>
    </source>
</reference>
<evidence type="ECO:0000256" key="2">
    <source>
        <dbReference type="ARBA" id="ARBA00009212"/>
    </source>
</evidence>
<sequence length="130" mass="13888">MRSRKRKGGEMSFHGVIISAAIVLLFSLLAGLWRIWRGPESADRMLAAQLFGTTGVALVVLLAVAMPDVAGVLDVALVLALLAAVAMIAFVRRFNSPHSSPVPSGENQSHSSYGPQCEQAKSEEHKHDAP</sequence>
<dbReference type="PANTHER" id="PTHR34702">
    <property type="entry name" value="NA(+)/H(+) ANTIPORTER SUBUNIT F1"/>
    <property type="match status" value="1"/>
</dbReference>
<keyword evidence="7 9" id="KW-0472">Membrane</keyword>
<evidence type="ECO:0000256" key="7">
    <source>
        <dbReference type="ARBA" id="ARBA00023136"/>
    </source>
</evidence>
<protein>
    <submittedName>
        <fullName evidence="10">Multiple resistance and pH regulation protein F</fullName>
    </submittedName>
</protein>
<evidence type="ECO:0000256" key="3">
    <source>
        <dbReference type="ARBA" id="ARBA00022448"/>
    </source>
</evidence>
<dbReference type="GO" id="GO:0015385">
    <property type="term" value="F:sodium:proton antiporter activity"/>
    <property type="evidence" value="ECO:0007669"/>
    <property type="project" value="TreeGrafter"/>
</dbReference>
<comment type="similarity">
    <text evidence="2">Belongs to the CPA3 antiporters (TC 2.A.63) subunit F family.</text>
</comment>
<dbReference type="GO" id="GO:0005886">
    <property type="term" value="C:plasma membrane"/>
    <property type="evidence" value="ECO:0007669"/>
    <property type="project" value="UniProtKB-SubCell"/>
</dbReference>
<evidence type="ECO:0000256" key="8">
    <source>
        <dbReference type="SAM" id="MobiDB-lite"/>
    </source>
</evidence>
<feature type="transmembrane region" description="Helical" evidence="9">
    <location>
        <begin position="72"/>
        <end position="91"/>
    </location>
</feature>
<dbReference type="AlphaFoldDB" id="A0A432VR47"/>
<evidence type="ECO:0000256" key="4">
    <source>
        <dbReference type="ARBA" id="ARBA00022475"/>
    </source>
</evidence>
<comment type="subcellular location">
    <subcellularLocation>
        <location evidence="1">Cell membrane</location>
        <topology evidence="1">Multi-pass membrane protein</topology>
    </subcellularLocation>
</comment>
<evidence type="ECO:0000256" key="5">
    <source>
        <dbReference type="ARBA" id="ARBA00022692"/>
    </source>
</evidence>
<dbReference type="Proteomes" id="UP000288212">
    <property type="component" value="Unassembled WGS sequence"/>
</dbReference>
<dbReference type="PANTHER" id="PTHR34702:SF1">
    <property type="entry name" value="NA(+)_H(+) ANTIPORTER SUBUNIT F"/>
    <property type="match status" value="1"/>
</dbReference>
<gene>
    <name evidence="10" type="ORF">CWE06_10730</name>
</gene>
<evidence type="ECO:0000313" key="11">
    <source>
        <dbReference type="Proteomes" id="UP000288212"/>
    </source>
</evidence>
<keyword evidence="3" id="KW-0813">Transport</keyword>
<name>A0A432VR47_9GAMM</name>
<keyword evidence="4" id="KW-1003">Cell membrane</keyword>
<comment type="caution">
    <text evidence="10">The sequence shown here is derived from an EMBL/GenBank/DDBJ whole genome shotgun (WGS) entry which is preliminary data.</text>
</comment>
<dbReference type="Pfam" id="PF04066">
    <property type="entry name" value="MrpF_PhaF"/>
    <property type="match status" value="1"/>
</dbReference>
<evidence type="ECO:0000256" key="6">
    <source>
        <dbReference type="ARBA" id="ARBA00022989"/>
    </source>
</evidence>
<dbReference type="InterPro" id="IPR007208">
    <property type="entry name" value="MrpF/PhaF-like"/>
</dbReference>
<dbReference type="EMBL" id="PIPI01000008">
    <property type="protein sequence ID" value="RUO18709.1"/>
    <property type="molecule type" value="Genomic_DNA"/>
</dbReference>
<keyword evidence="6 9" id="KW-1133">Transmembrane helix</keyword>
<evidence type="ECO:0000256" key="9">
    <source>
        <dbReference type="SAM" id="Phobius"/>
    </source>
</evidence>
<keyword evidence="11" id="KW-1185">Reference proteome</keyword>
<feature type="compositionally biased region" description="Basic and acidic residues" evidence="8">
    <location>
        <begin position="120"/>
        <end position="130"/>
    </location>
</feature>
<feature type="compositionally biased region" description="Polar residues" evidence="8">
    <location>
        <begin position="97"/>
        <end position="114"/>
    </location>
</feature>
<organism evidence="10 11">
    <name type="scientific">Aliidiomarina haloalkalitolerans</name>
    <dbReference type="NCBI Taxonomy" id="859059"/>
    <lineage>
        <taxon>Bacteria</taxon>
        <taxon>Pseudomonadati</taxon>
        <taxon>Pseudomonadota</taxon>
        <taxon>Gammaproteobacteria</taxon>
        <taxon>Alteromonadales</taxon>
        <taxon>Idiomarinaceae</taxon>
        <taxon>Aliidiomarina</taxon>
    </lineage>
</organism>
<proteinExistence type="inferred from homology"/>
<feature type="region of interest" description="Disordered" evidence="8">
    <location>
        <begin position="97"/>
        <end position="130"/>
    </location>
</feature>
<keyword evidence="5 9" id="KW-0812">Transmembrane</keyword>
<feature type="transmembrane region" description="Helical" evidence="9">
    <location>
        <begin position="45"/>
        <end position="66"/>
    </location>
</feature>
<evidence type="ECO:0000313" key="10">
    <source>
        <dbReference type="EMBL" id="RUO18709.1"/>
    </source>
</evidence>
<accession>A0A432VR47</accession>
<feature type="transmembrane region" description="Helical" evidence="9">
    <location>
        <begin position="12"/>
        <end position="33"/>
    </location>
</feature>